<reference evidence="2 3" key="1">
    <citation type="journal article" date="2014" name="Int. J. Syst. Evol. Microbiol.">
        <title>Complete genome sequence of Corynebacterium casei LMG S-19264T (=DSM 44701T), isolated from a smear-ripened cheese.</title>
        <authorList>
            <consortium name="US DOE Joint Genome Institute (JGI-PGF)"/>
            <person name="Walter F."/>
            <person name="Albersmeier A."/>
            <person name="Kalinowski J."/>
            <person name="Ruckert C."/>
        </authorList>
    </citation>
    <scope>NUCLEOTIDE SEQUENCE [LARGE SCALE GENOMIC DNA]</scope>
    <source>
        <strain evidence="2 3">CCM 8669</strain>
    </source>
</reference>
<dbReference type="AlphaFoldDB" id="A0A917IMB4"/>
<name>A0A917IMB4_9MICC</name>
<accession>A0A917IMB4</accession>
<protein>
    <recommendedName>
        <fullName evidence="4">Asparaginase</fullName>
    </recommendedName>
</protein>
<evidence type="ECO:0008006" key="4">
    <source>
        <dbReference type="Google" id="ProtNLM"/>
    </source>
</evidence>
<feature type="compositionally biased region" description="Acidic residues" evidence="1">
    <location>
        <begin position="87"/>
        <end position="101"/>
    </location>
</feature>
<evidence type="ECO:0000313" key="2">
    <source>
        <dbReference type="EMBL" id="GGH56779.1"/>
    </source>
</evidence>
<organism evidence="2 3">
    <name type="scientific">Rothia aerolata</name>
    <dbReference type="NCBI Taxonomy" id="1812262"/>
    <lineage>
        <taxon>Bacteria</taxon>
        <taxon>Bacillati</taxon>
        <taxon>Actinomycetota</taxon>
        <taxon>Actinomycetes</taxon>
        <taxon>Micrococcales</taxon>
        <taxon>Micrococcaceae</taxon>
        <taxon>Rothia</taxon>
    </lineage>
</organism>
<evidence type="ECO:0000256" key="1">
    <source>
        <dbReference type="SAM" id="MobiDB-lite"/>
    </source>
</evidence>
<dbReference type="RefSeq" id="WP_188358416.1">
    <property type="nucleotide sequence ID" value="NZ_BMDC01000001.1"/>
</dbReference>
<feature type="region of interest" description="Disordered" evidence="1">
    <location>
        <begin position="87"/>
        <end position="118"/>
    </location>
</feature>
<proteinExistence type="predicted"/>
<dbReference type="EMBL" id="BMDC01000001">
    <property type="protein sequence ID" value="GGH56779.1"/>
    <property type="molecule type" value="Genomic_DNA"/>
</dbReference>
<evidence type="ECO:0000313" key="3">
    <source>
        <dbReference type="Proteomes" id="UP000600171"/>
    </source>
</evidence>
<keyword evidence="3" id="KW-1185">Reference proteome</keyword>
<dbReference type="Proteomes" id="UP000600171">
    <property type="component" value="Unassembled WGS sequence"/>
</dbReference>
<sequence length="201" mass="22023">MTSLSQHRGSSLAAEQRERLQAYPERFRARVAGRVLQVSLSAPGLPPRYEAVLEVEKSRPLPPISVHALSGIPMVEVVGDDLDDESEVAAEDDNDRGDAEDSATAGGTALEHVDEDEDAQSFPQYRVHRHAVKPAPLYPDHPPVAAGEKVQLVWHGQKSVPGITAGTYLRVSGMLSTRQSPVRIFNPRYEIVPVRVSTKNF</sequence>
<comment type="caution">
    <text evidence="2">The sequence shown here is derived from an EMBL/GenBank/DDBJ whole genome shotgun (WGS) entry which is preliminary data.</text>
</comment>
<gene>
    <name evidence="2" type="ORF">GCM10007359_01240</name>
</gene>